<dbReference type="EMBL" id="AP017313">
    <property type="protein sequence ID" value="BAU52529.1"/>
    <property type="molecule type" value="Genomic_DNA"/>
</dbReference>
<gene>
    <name evidence="2" type="primary">bglA_1</name>
    <name evidence="2" type="ORF">MgSA37_00691</name>
</gene>
<proteinExistence type="inferred from homology"/>
<dbReference type="PANTHER" id="PTHR10963:SF55">
    <property type="entry name" value="GLYCOSIDE HYDROLASE FAMILY 16 PROTEIN"/>
    <property type="match status" value="1"/>
</dbReference>
<dbReference type="Gene3D" id="2.60.120.200">
    <property type="match status" value="1"/>
</dbReference>
<protein>
    <submittedName>
        <fullName evidence="2">Beta-glucanase</fullName>
        <ecNumber evidence="2">3.2.1.73</ecNumber>
    </submittedName>
</protein>
<dbReference type="InterPro" id="IPR000601">
    <property type="entry name" value="PKD_dom"/>
</dbReference>
<dbReference type="CDD" id="cd00146">
    <property type="entry name" value="PKD"/>
    <property type="match status" value="1"/>
</dbReference>
<dbReference type="InterPro" id="IPR022409">
    <property type="entry name" value="PKD/Chitinase_dom"/>
</dbReference>
<dbReference type="InterPro" id="IPR013783">
    <property type="entry name" value="Ig-like_fold"/>
</dbReference>
<dbReference type="SUPFAM" id="SSF49299">
    <property type="entry name" value="PKD domain"/>
    <property type="match status" value="1"/>
</dbReference>
<dbReference type="RefSeq" id="WP_096349847.1">
    <property type="nucleotide sequence ID" value="NZ_AP017313.1"/>
</dbReference>
<keyword evidence="2" id="KW-0378">Hydrolase</keyword>
<comment type="similarity">
    <text evidence="1">Belongs to the glycosyl hydrolase 16 family.</text>
</comment>
<dbReference type="PANTHER" id="PTHR10963">
    <property type="entry name" value="GLYCOSYL HYDROLASE-RELATED"/>
    <property type="match status" value="1"/>
</dbReference>
<dbReference type="KEGG" id="mgot:MgSA37_00691"/>
<dbReference type="CDD" id="cd08023">
    <property type="entry name" value="GH16_laminarinase_like"/>
    <property type="match status" value="1"/>
</dbReference>
<dbReference type="GO" id="GO:0005975">
    <property type="term" value="P:carbohydrate metabolic process"/>
    <property type="evidence" value="ECO:0007669"/>
    <property type="project" value="InterPro"/>
</dbReference>
<accession>A0A110B0S3</accession>
<dbReference type="Gene3D" id="2.60.40.10">
    <property type="entry name" value="Immunoglobulins"/>
    <property type="match status" value="1"/>
</dbReference>
<dbReference type="OrthoDB" id="9809583at2"/>
<dbReference type="InterPro" id="IPR013320">
    <property type="entry name" value="ConA-like_dom_sf"/>
</dbReference>
<keyword evidence="2" id="KW-0326">Glycosidase</keyword>
<dbReference type="InterPro" id="IPR050546">
    <property type="entry name" value="Glycosyl_Hydrlase_16"/>
</dbReference>
<organism evidence="2 3">
    <name type="scientific">Mucilaginibacter gotjawali</name>
    <dbReference type="NCBI Taxonomy" id="1550579"/>
    <lineage>
        <taxon>Bacteria</taxon>
        <taxon>Pseudomonadati</taxon>
        <taxon>Bacteroidota</taxon>
        <taxon>Sphingobacteriia</taxon>
        <taxon>Sphingobacteriales</taxon>
        <taxon>Sphingobacteriaceae</taxon>
        <taxon>Mucilaginibacter</taxon>
    </lineage>
</organism>
<dbReference type="GO" id="GO:0042972">
    <property type="term" value="F:licheninase activity"/>
    <property type="evidence" value="ECO:0007669"/>
    <property type="project" value="UniProtKB-EC"/>
</dbReference>
<dbReference type="AlphaFoldDB" id="A0A110B0S3"/>
<dbReference type="Pfam" id="PF00722">
    <property type="entry name" value="Glyco_hydro_16"/>
    <property type="match status" value="1"/>
</dbReference>
<keyword evidence="3" id="KW-1185">Reference proteome</keyword>
<sequence length="348" mass="37178">MKYLKIILILLMPMAFSNCSKSSSNGNMSPAPTDLTISAAISTDNSGNVAFTATATNAVSYDYDFGNGTFQTVPSGIITYKYPSSGTYTVNVIAKSSGGQTIAKSVQVTVVSNGGPAGMTLVWSDEFNTDGAPDPSKWGYDTGTGGGGWGNNELEYYTSRSNNVNVSNGTLKITAVKENYNGSAYTSARMLSNGKFSFKYGRIEISAKLPAGLGTWPAIWMLGNNFSTAGWPNCGEIDIMEQRGSELNKIFGTLHYPGHSGANGRGSTTIIQNSSTQFHLYTLDWSAASINFSVDGNVFFTVPNDNTLPFNQNFFVILNLAMGGSFGGSVDPNFTSGTMEVDYVRVYQ</sequence>
<name>A0A110B0S3_9SPHI</name>
<dbReference type="Pfam" id="PF00801">
    <property type="entry name" value="PKD"/>
    <property type="match status" value="1"/>
</dbReference>
<evidence type="ECO:0000256" key="1">
    <source>
        <dbReference type="ARBA" id="ARBA00006865"/>
    </source>
</evidence>
<dbReference type="Proteomes" id="UP000218263">
    <property type="component" value="Chromosome"/>
</dbReference>
<dbReference type="PROSITE" id="PS50093">
    <property type="entry name" value="PKD"/>
    <property type="match status" value="1"/>
</dbReference>
<dbReference type="InterPro" id="IPR035986">
    <property type="entry name" value="PKD_dom_sf"/>
</dbReference>
<dbReference type="SUPFAM" id="SSF49899">
    <property type="entry name" value="Concanavalin A-like lectins/glucanases"/>
    <property type="match status" value="1"/>
</dbReference>
<dbReference type="EC" id="3.2.1.73" evidence="2"/>
<reference evidence="2 3" key="1">
    <citation type="submission" date="2015-12" db="EMBL/GenBank/DDBJ databases">
        <title>Genome sequence of Mucilaginibacter gotjawali.</title>
        <authorList>
            <person name="Lee J.S."/>
            <person name="Lee K.C."/>
            <person name="Kim K.K."/>
            <person name="Lee B.W."/>
        </authorList>
    </citation>
    <scope>NUCLEOTIDE SEQUENCE [LARGE SCALE GENOMIC DNA]</scope>
    <source>
        <strain evidence="2 3">SA3-7</strain>
    </source>
</reference>
<dbReference type="SMART" id="SM00089">
    <property type="entry name" value="PKD"/>
    <property type="match status" value="1"/>
</dbReference>
<evidence type="ECO:0000313" key="3">
    <source>
        <dbReference type="Proteomes" id="UP000218263"/>
    </source>
</evidence>
<dbReference type="PROSITE" id="PS51762">
    <property type="entry name" value="GH16_2"/>
    <property type="match status" value="1"/>
</dbReference>
<dbReference type="InterPro" id="IPR000757">
    <property type="entry name" value="Beta-glucanase-like"/>
</dbReference>
<evidence type="ECO:0000313" key="2">
    <source>
        <dbReference type="EMBL" id="BAU52529.1"/>
    </source>
</evidence>